<keyword evidence="3" id="KW-1185">Reference proteome</keyword>
<dbReference type="STRING" id="1850517.A8708_22805"/>
<dbReference type="Proteomes" id="UP000078454">
    <property type="component" value="Unassembled WGS sequence"/>
</dbReference>
<evidence type="ECO:0000313" key="3">
    <source>
        <dbReference type="Proteomes" id="UP000078454"/>
    </source>
</evidence>
<feature type="domain" description="Glycoside hydrolase 123 catalytic" evidence="1">
    <location>
        <begin position="172"/>
        <end position="508"/>
    </location>
</feature>
<gene>
    <name evidence="2" type="ORF">A8708_22805</name>
</gene>
<dbReference type="OrthoDB" id="197680at2"/>
<dbReference type="EMBL" id="LYPB01000084">
    <property type="protein sequence ID" value="OAS15234.1"/>
    <property type="molecule type" value="Genomic_DNA"/>
</dbReference>
<sequence length="556" mass="63283">MDKKMTFQTISLSSLSKVFADEAPQEASYKQATALRGEHFAYQIAYTSNQQMKDIEVEIHSTLGLPFTLRAVGLVPAEMPCYADHDEHVLRTAPGLYPDPLYPLEESTIIALPGQWRSVWIHVELDASVVAGTYNVHVSFLSPQGEKLSEEVLELTVLAATLPKQKLIHTEWFHTDCIATQYNIDVFSEAHWSRIGQFLETAVKHGINMILTPIFTPPLDTAIGGERPTVQLIDVSVVEGKIDASTTYAFEFSKLERWVALCQSKGVEYFEFAHLFTQWGAKHTPKIVATMNGSEQRIFGWDTDAAGEAYAHFLEQFLPELDKVIRRLGIASCSYFHVSDEPTKDHLESYKNASDLVRKLLPPDYPIIDALTNISFYEQGIVQKPIPSNDHIEPFLEAGVPDLWTYYCCVQYKEVSNRFFNMPSARNRIIGLQLYKFDIQGFLHWGYNFYYSQYSMKQLDPFKVTDALYTFPSGDSFVVYPGETGPIESIRLEVFHEALQDLRALQLLETYIGKERTLALIEEGLPEPLTFSVYPRSTEWMLDVRERINQAIATYS</sequence>
<organism evidence="2 3">
    <name type="scientific">Paenibacillus oryzisoli</name>
    <dbReference type="NCBI Taxonomy" id="1850517"/>
    <lineage>
        <taxon>Bacteria</taxon>
        <taxon>Bacillati</taxon>
        <taxon>Bacillota</taxon>
        <taxon>Bacilli</taxon>
        <taxon>Bacillales</taxon>
        <taxon>Paenibacillaceae</taxon>
        <taxon>Paenibacillus</taxon>
    </lineage>
</organism>
<dbReference type="Pfam" id="PF13320">
    <property type="entry name" value="GH123_cat"/>
    <property type="match status" value="1"/>
</dbReference>
<protein>
    <recommendedName>
        <fullName evidence="1">Glycoside hydrolase 123 catalytic domain-containing protein</fullName>
    </recommendedName>
</protein>
<reference evidence="2 3" key="1">
    <citation type="submission" date="2016-05" db="EMBL/GenBank/DDBJ databases">
        <title>Paenibacillus sp. 1ZS3-15 nov., isolated from the rhizosphere soil.</title>
        <authorList>
            <person name="Zhang X.X."/>
            <person name="Zhang J."/>
        </authorList>
    </citation>
    <scope>NUCLEOTIDE SEQUENCE [LARGE SCALE GENOMIC DNA]</scope>
    <source>
        <strain evidence="2 3">1ZS3-15</strain>
    </source>
</reference>
<dbReference type="InterPro" id="IPR025150">
    <property type="entry name" value="GH123_cat"/>
</dbReference>
<dbReference type="RefSeq" id="WP_068668447.1">
    <property type="nucleotide sequence ID" value="NZ_LYPB01000084.1"/>
</dbReference>
<proteinExistence type="predicted"/>
<comment type="caution">
    <text evidence="2">The sequence shown here is derived from an EMBL/GenBank/DDBJ whole genome shotgun (WGS) entry which is preliminary data.</text>
</comment>
<evidence type="ECO:0000313" key="2">
    <source>
        <dbReference type="EMBL" id="OAS15234.1"/>
    </source>
</evidence>
<evidence type="ECO:0000259" key="1">
    <source>
        <dbReference type="Pfam" id="PF13320"/>
    </source>
</evidence>
<dbReference type="AlphaFoldDB" id="A0A198A190"/>
<accession>A0A198A190</accession>
<name>A0A198A190_9BACL</name>